<protein>
    <submittedName>
        <fullName evidence="2">Uncharacterized protein</fullName>
    </submittedName>
</protein>
<dbReference type="EMBL" id="BAABFN010000002">
    <property type="protein sequence ID" value="GAA4307558.1"/>
    <property type="molecule type" value="Genomic_DNA"/>
</dbReference>
<feature type="chain" id="PRO_5045667162" evidence="1">
    <location>
        <begin position="22"/>
        <end position="727"/>
    </location>
</feature>
<keyword evidence="3" id="KW-1185">Reference proteome</keyword>
<comment type="caution">
    <text evidence="2">The sequence shown here is derived from an EMBL/GenBank/DDBJ whole genome shotgun (WGS) entry which is preliminary data.</text>
</comment>
<evidence type="ECO:0000313" key="2">
    <source>
        <dbReference type="EMBL" id="GAA4307558.1"/>
    </source>
</evidence>
<name>A0ABP8FN86_9BACT</name>
<feature type="signal peptide" evidence="1">
    <location>
        <begin position="1"/>
        <end position="21"/>
    </location>
</feature>
<dbReference type="Proteomes" id="UP001501207">
    <property type="component" value="Unassembled WGS sequence"/>
</dbReference>
<evidence type="ECO:0000313" key="3">
    <source>
        <dbReference type="Proteomes" id="UP001501207"/>
    </source>
</evidence>
<dbReference type="InterPro" id="IPR015943">
    <property type="entry name" value="WD40/YVTN_repeat-like_dom_sf"/>
</dbReference>
<dbReference type="Gene3D" id="2.130.10.10">
    <property type="entry name" value="YVTN repeat-like/Quinoprotein amine dehydrogenase"/>
    <property type="match status" value="1"/>
</dbReference>
<organism evidence="2 3">
    <name type="scientific">Compostibacter hankyongensis</name>
    <dbReference type="NCBI Taxonomy" id="1007089"/>
    <lineage>
        <taxon>Bacteria</taxon>
        <taxon>Pseudomonadati</taxon>
        <taxon>Bacteroidota</taxon>
        <taxon>Chitinophagia</taxon>
        <taxon>Chitinophagales</taxon>
        <taxon>Chitinophagaceae</taxon>
        <taxon>Compostibacter</taxon>
    </lineage>
</organism>
<dbReference type="RefSeq" id="WP_344977679.1">
    <property type="nucleotide sequence ID" value="NZ_BAABFN010000002.1"/>
</dbReference>
<accession>A0ABP8FN86</accession>
<proteinExistence type="predicted"/>
<evidence type="ECO:0000256" key="1">
    <source>
        <dbReference type="SAM" id="SignalP"/>
    </source>
</evidence>
<sequence length="727" mass="82144">MTRNRIIILLLCCAVCRVAVAGGPDPDTVFLQPVSVKYYPDNTPGAGRLTKVLVDGDDNVHVLGDSGLYRISGRRLVKDLLYRPLAGKVPVDIALQDSTGSLYYLYEDRFLSNARAGTPFGMLPPGRFSRMAVAADGSVLLTGDHAAGIYRDGRLTEIAAPPEPLLDILVYKNEYYALSNNSVYRLSDKKLKALHHGKNLQAFAVRGKDILIGTAGGYYGISRVTGDTSLALQTRVPVPDIRRLMIAGGKCWAGTSRGAFMDDGPGRFRYYASERWLNDEAVEDLAADSRGNIYLLTGTALNEIRFIRQTLLQKAQYFQREIRKRHIRYGLLAELRLKTPGDLSTAEMIDTDNDGLWTAFYLGSQAFRYAVTGEEEAARYAWESFAAYERLISVTSVRGFPARTFERSGYKVSDPAAWRPSPDSGWEWKGTTSSDEFVGYIFVAALMDQFVAKTAAEKKRVADFIDKILTHIVAHNYYLVDADGQPTLWGRWNPEYINSYPETIGDRRLGSITLIAGLQLGYALTGRELYKKEATRLMDRYGYLRNILIDPYRIRATPGYTYRGHDMGNGHWNHSDDEMAFLSYWVLYRYAFTKALQRQYAGTIRRHWQIERPEKNPVWNLVTLATEGSFDKAATLWYLREFAMDRIRWTVKNSFRKDITLRQDPGFRNQYTEEVLPPGELPVARFNANAFNLDGGDGGRTALTGAEYLLPYWMARYLNVVEKGGER</sequence>
<gene>
    <name evidence="2" type="ORF">GCM10023143_14210</name>
</gene>
<reference evidence="3" key="1">
    <citation type="journal article" date="2019" name="Int. J. Syst. Evol. Microbiol.">
        <title>The Global Catalogue of Microorganisms (GCM) 10K type strain sequencing project: providing services to taxonomists for standard genome sequencing and annotation.</title>
        <authorList>
            <consortium name="The Broad Institute Genomics Platform"/>
            <consortium name="The Broad Institute Genome Sequencing Center for Infectious Disease"/>
            <person name="Wu L."/>
            <person name="Ma J."/>
        </authorList>
    </citation>
    <scope>NUCLEOTIDE SEQUENCE [LARGE SCALE GENOMIC DNA]</scope>
    <source>
        <strain evidence="3">JCM 17664</strain>
    </source>
</reference>
<keyword evidence="1" id="KW-0732">Signal</keyword>